<gene>
    <name evidence="3" type="ORF">JJQ90_11785</name>
</gene>
<evidence type="ECO:0000256" key="1">
    <source>
        <dbReference type="SAM" id="MobiDB-lite"/>
    </source>
</evidence>
<proteinExistence type="predicted"/>
<feature type="compositionally biased region" description="Pro residues" evidence="1">
    <location>
        <begin position="62"/>
        <end position="75"/>
    </location>
</feature>
<feature type="compositionally biased region" description="Pro residues" evidence="1">
    <location>
        <begin position="83"/>
        <end position="96"/>
    </location>
</feature>
<evidence type="ECO:0000313" key="4">
    <source>
        <dbReference type="Proteomes" id="UP000689967"/>
    </source>
</evidence>
<dbReference type="PANTHER" id="PTHR35562">
    <property type="entry name" value="DNA ENDONUCLEASE SMRA-RELATED"/>
    <property type="match status" value="1"/>
</dbReference>
<feature type="compositionally biased region" description="Basic residues" evidence="1">
    <location>
        <begin position="1"/>
        <end position="18"/>
    </location>
</feature>
<dbReference type="EMBL" id="JAERQM010000003">
    <property type="protein sequence ID" value="MBU8544392.1"/>
    <property type="molecule type" value="Genomic_DNA"/>
</dbReference>
<evidence type="ECO:0000259" key="2">
    <source>
        <dbReference type="PROSITE" id="PS50828"/>
    </source>
</evidence>
<keyword evidence="4" id="KW-1185">Reference proteome</keyword>
<name>A0ABS6H9A9_9PROT</name>
<dbReference type="PROSITE" id="PS50828">
    <property type="entry name" value="SMR"/>
    <property type="match status" value="1"/>
</dbReference>
<sequence>MSRRRAWKAPPRRVRKPPPSRAPPPHRAIDRAMREKRLNQADIALWRAFTAEIKPLFGHQRPPAPPEPAPAPVAAPPAQLAITPPPRPARPAPPPEIRVGEVPGGLDRKRWAALRRGDMRAERTLDLHGRRVAEAHLVFRAFLHRAAAEGIRSVTVVTGKGPQPEGGILQRELPHWLNAPDMRPLVLGAAHPHPTNSGAVNLLLRRRRTNGTPIR</sequence>
<feature type="region of interest" description="Disordered" evidence="1">
    <location>
        <begin position="57"/>
        <end position="103"/>
    </location>
</feature>
<dbReference type="Proteomes" id="UP000689967">
    <property type="component" value="Unassembled WGS sequence"/>
</dbReference>
<reference evidence="3 4" key="1">
    <citation type="submission" date="2021-01" db="EMBL/GenBank/DDBJ databases">
        <title>Roseomonas sp. nov, a bacterium isolated from an oil production mixture in Yumen Oilfield.</title>
        <authorList>
            <person name="Wu D."/>
        </authorList>
    </citation>
    <scope>NUCLEOTIDE SEQUENCE [LARGE SCALE GENOMIC DNA]</scope>
    <source>
        <strain evidence="3 4">ROY-5-3</strain>
    </source>
</reference>
<feature type="domain" description="Smr" evidence="2">
    <location>
        <begin position="125"/>
        <end position="205"/>
    </location>
</feature>
<dbReference type="InterPro" id="IPR002625">
    <property type="entry name" value="Smr_dom"/>
</dbReference>
<comment type="caution">
    <text evidence="3">The sequence shown here is derived from an EMBL/GenBank/DDBJ whole genome shotgun (WGS) entry which is preliminary data.</text>
</comment>
<feature type="region of interest" description="Disordered" evidence="1">
    <location>
        <begin position="1"/>
        <end position="29"/>
    </location>
</feature>
<dbReference type="Pfam" id="PF01713">
    <property type="entry name" value="Smr"/>
    <property type="match status" value="1"/>
</dbReference>
<accession>A0ABS6H9A9</accession>
<dbReference type="PANTHER" id="PTHR35562:SF2">
    <property type="entry name" value="DNA ENDONUCLEASE SMRA-RELATED"/>
    <property type="match status" value="1"/>
</dbReference>
<evidence type="ECO:0000313" key="3">
    <source>
        <dbReference type="EMBL" id="MBU8544392.1"/>
    </source>
</evidence>
<organism evidence="3 4">
    <name type="scientific">Falsiroseomonas oleicola</name>
    <dbReference type="NCBI Taxonomy" id="2801474"/>
    <lineage>
        <taxon>Bacteria</taxon>
        <taxon>Pseudomonadati</taxon>
        <taxon>Pseudomonadota</taxon>
        <taxon>Alphaproteobacteria</taxon>
        <taxon>Acetobacterales</taxon>
        <taxon>Roseomonadaceae</taxon>
        <taxon>Falsiroseomonas</taxon>
    </lineage>
</organism>
<protein>
    <submittedName>
        <fullName evidence="3">Smr/MutS family protein</fullName>
    </submittedName>
</protein>